<evidence type="ECO:0000313" key="1">
    <source>
        <dbReference type="EMBL" id="CAH0535228.1"/>
    </source>
</evidence>
<proteinExistence type="predicted"/>
<dbReference type="Proteomes" id="UP000838672">
    <property type="component" value="Unassembled WGS sequence"/>
</dbReference>
<evidence type="ECO:0008006" key="3">
    <source>
        <dbReference type="Google" id="ProtNLM"/>
    </source>
</evidence>
<protein>
    <recommendedName>
        <fullName evidence="3">AraC family transcriptional regulator</fullName>
    </recommendedName>
</protein>
<sequence length="143" mass="15989">MTNFTHCSLRQYPKTTAILQTLIEVDHGNIDCHYGLDEVARELNQLSYSQSFTVSLNRSSLSVVIDHPQHDARVIISALPMPRVIIQLDEMAQSQLPLLLPNHVIDQMAEEAIIILHPELYDLSTVLSVALHLVQQPIVACTA</sequence>
<accession>A0ABM8ZX62</accession>
<reference evidence="1" key="1">
    <citation type="submission" date="2021-11" db="EMBL/GenBank/DDBJ databases">
        <authorList>
            <person name="Rodrigo-Torres L."/>
            <person name="Arahal R. D."/>
            <person name="Lucena T."/>
        </authorList>
    </citation>
    <scope>NUCLEOTIDE SEQUENCE</scope>
    <source>
        <strain evidence="1">CECT 7929</strain>
    </source>
</reference>
<name>A0ABM8ZX62_9VIBR</name>
<dbReference type="EMBL" id="CAKLDI010000002">
    <property type="protein sequence ID" value="CAH0535228.1"/>
    <property type="molecule type" value="Genomic_DNA"/>
</dbReference>
<organism evidence="1 2">
    <name type="scientific">Vibrio stylophorae</name>
    <dbReference type="NCBI Taxonomy" id="659351"/>
    <lineage>
        <taxon>Bacteria</taxon>
        <taxon>Pseudomonadati</taxon>
        <taxon>Pseudomonadota</taxon>
        <taxon>Gammaproteobacteria</taxon>
        <taxon>Vibrionales</taxon>
        <taxon>Vibrionaceae</taxon>
        <taxon>Vibrio</taxon>
    </lineage>
</organism>
<comment type="caution">
    <text evidence="1">The sequence shown here is derived from an EMBL/GenBank/DDBJ whole genome shotgun (WGS) entry which is preliminary data.</text>
</comment>
<keyword evidence="2" id="KW-1185">Reference proteome</keyword>
<evidence type="ECO:0000313" key="2">
    <source>
        <dbReference type="Proteomes" id="UP000838672"/>
    </source>
</evidence>
<gene>
    <name evidence="1" type="ORF">VST7929_02879</name>
</gene>
<dbReference type="RefSeq" id="WP_237468096.1">
    <property type="nucleotide sequence ID" value="NZ_CAKLDI010000002.1"/>
</dbReference>